<evidence type="ECO:0000313" key="8">
    <source>
        <dbReference type="Proteomes" id="UP000027586"/>
    </source>
</evidence>
<feature type="domain" description="AMP-dependent synthetase/ligase" evidence="6">
    <location>
        <begin position="92"/>
        <end position="499"/>
    </location>
</feature>
<keyword evidence="4" id="KW-0067">ATP-binding</keyword>
<evidence type="ECO:0000256" key="3">
    <source>
        <dbReference type="ARBA" id="ARBA00022741"/>
    </source>
</evidence>
<keyword evidence="8" id="KW-1185">Reference proteome</keyword>
<dbReference type="Gene3D" id="3.40.50.12780">
    <property type="entry name" value="N-terminal domain of ligase-like"/>
    <property type="match status" value="1"/>
</dbReference>
<dbReference type="PROSITE" id="PS00455">
    <property type="entry name" value="AMP_BINDING"/>
    <property type="match status" value="1"/>
</dbReference>
<dbReference type="PANTHER" id="PTHR43272">
    <property type="entry name" value="LONG-CHAIN-FATTY-ACID--COA LIGASE"/>
    <property type="match status" value="1"/>
</dbReference>
<comment type="catalytic activity">
    <reaction evidence="5">
        <text>a long-chain fatty acid + ATP + CoA = a long-chain fatty acyl-CoA + AMP + diphosphate</text>
        <dbReference type="Rhea" id="RHEA:15421"/>
        <dbReference type="ChEBI" id="CHEBI:30616"/>
        <dbReference type="ChEBI" id="CHEBI:33019"/>
        <dbReference type="ChEBI" id="CHEBI:57287"/>
        <dbReference type="ChEBI" id="CHEBI:57560"/>
        <dbReference type="ChEBI" id="CHEBI:83139"/>
        <dbReference type="ChEBI" id="CHEBI:456215"/>
        <dbReference type="EC" id="6.2.1.3"/>
    </reaction>
</comment>
<dbReference type="GO" id="GO:0005886">
    <property type="term" value="C:plasma membrane"/>
    <property type="evidence" value="ECO:0007669"/>
    <property type="project" value="TreeGrafter"/>
</dbReference>
<dbReference type="EMBL" id="CBTN010000018">
    <property type="protein sequence ID" value="CDH53616.1"/>
    <property type="molecule type" value="Genomic_DNA"/>
</dbReference>
<dbReference type="STRING" id="1263082.A0A068RXD0"/>
<keyword evidence="3" id="KW-0547">Nucleotide-binding</keyword>
<evidence type="ECO:0000256" key="4">
    <source>
        <dbReference type="ARBA" id="ARBA00022840"/>
    </source>
</evidence>
<comment type="caution">
    <text evidence="7">The sequence shown here is derived from an EMBL/GenBank/DDBJ whole genome shotgun (WGS) entry which is preliminary data.</text>
</comment>
<dbReference type="AlphaFoldDB" id="A0A068RXD0"/>
<dbReference type="InterPro" id="IPR020845">
    <property type="entry name" value="AMP-binding_CS"/>
</dbReference>
<dbReference type="GO" id="GO:0005524">
    <property type="term" value="F:ATP binding"/>
    <property type="evidence" value="ECO:0007669"/>
    <property type="project" value="UniProtKB-KW"/>
</dbReference>
<protein>
    <submittedName>
        <fullName evidence="7">Long-chain-fatty-acid--ligase</fullName>
    </submittedName>
</protein>
<dbReference type="Proteomes" id="UP000027586">
    <property type="component" value="Unassembled WGS sequence"/>
</dbReference>
<dbReference type="GO" id="GO:0004467">
    <property type="term" value="F:long-chain fatty acid-CoA ligase activity"/>
    <property type="evidence" value="ECO:0007669"/>
    <property type="project" value="UniProtKB-EC"/>
</dbReference>
<sequence>MTQRTFSINVTPDNVPGETPVRRSILAPSELMKIPAQGVETLYDVLDYAATTYKERHGFGYRILEKTFNEEKEIKRSNGKVDIKQWTYYQLSGYHYYSYNEAREMTKILGAGLFKLGMKKGDRLHLFASTSVEWMMMAHAAFSQAISIVTAYDTLGAEGLQHSINETKSSVCFINGDQLNVLEQILPSCPTITHIIYRGDGDASLVERLCFNKQVQHVIPFQELLVVGKANIVDPVKPASEDICCIMYTSGSTGNPKGVVLTHGNVVAAIAGVCRMLQHLVEDNDTMMAYLPLAHVLEFLVENLCIFLGLTLGYGTIKTLTDASVRNCNGDLMEFGPTIMTGVPQVWETIRKTILGKVAQRGPRIESVFQGALNLKEYLQSMGLPTGFLDRIIFKNVKQQLGGRLRYGLSGGAPLSSETQQFLSLSLAPIICGYGMTESCGMCAVMAPEQFALGEVGAPVPCVEVKLVDVPELGYLSTNKDRPQGEIWIRGPSVTSGYYNQEELTKETITSDGWLKTGDIGEWNATGTITIIDRKKNLVKLSNGEYIALEKAESIYKTCVIVENMCMYVDPLYPKPVGLVVPVEKSLRSLAASNGIHIEDWEQLCADRRVRKLVLDMLHTQAKQSGLKGAELMHDIWLCKDLWTSEMGLLTPAQKIKRKDISETYAKELKDMISSQKQ</sequence>
<dbReference type="GO" id="GO:0005811">
    <property type="term" value="C:lipid droplet"/>
    <property type="evidence" value="ECO:0007669"/>
    <property type="project" value="TreeGrafter"/>
</dbReference>
<dbReference type="VEuPathDB" id="FungiDB:LCOR_04954.1"/>
<evidence type="ECO:0000256" key="1">
    <source>
        <dbReference type="ARBA" id="ARBA00006432"/>
    </source>
</evidence>
<dbReference type="GO" id="GO:0005783">
    <property type="term" value="C:endoplasmic reticulum"/>
    <property type="evidence" value="ECO:0007669"/>
    <property type="project" value="TreeGrafter"/>
</dbReference>
<dbReference type="SUPFAM" id="SSF56801">
    <property type="entry name" value="Acetyl-CoA synthetase-like"/>
    <property type="match status" value="1"/>
</dbReference>
<evidence type="ECO:0000256" key="2">
    <source>
        <dbReference type="ARBA" id="ARBA00022598"/>
    </source>
</evidence>
<evidence type="ECO:0000259" key="6">
    <source>
        <dbReference type="Pfam" id="PF00501"/>
    </source>
</evidence>
<proteinExistence type="inferred from homology"/>
<dbReference type="Pfam" id="PF00501">
    <property type="entry name" value="AMP-binding"/>
    <property type="match status" value="1"/>
</dbReference>
<dbReference type="OrthoDB" id="1700726at2759"/>
<evidence type="ECO:0000313" key="7">
    <source>
        <dbReference type="EMBL" id="CDH53616.1"/>
    </source>
</evidence>
<dbReference type="GO" id="GO:0035336">
    <property type="term" value="P:long-chain fatty-acyl-CoA metabolic process"/>
    <property type="evidence" value="ECO:0007669"/>
    <property type="project" value="TreeGrafter"/>
</dbReference>
<accession>A0A068RXD0</accession>
<dbReference type="PANTHER" id="PTHR43272:SF83">
    <property type="entry name" value="ACYL-COA SYNTHETASE LONG-CHAIN, ISOFORM J"/>
    <property type="match status" value="1"/>
</dbReference>
<gene>
    <name evidence="7" type="ORF">LCOR_04954.1</name>
</gene>
<evidence type="ECO:0000256" key="5">
    <source>
        <dbReference type="ARBA" id="ARBA00036813"/>
    </source>
</evidence>
<name>A0A068RXD0_9FUNG</name>
<dbReference type="InterPro" id="IPR042099">
    <property type="entry name" value="ANL_N_sf"/>
</dbReference>
<organism evidence="7 8">
    <name type="scientific">Lichtheimia corymbifera JMRC:FSU:9682</name>
    <dbReference type="NCBI Taxonomy" id="1263082"/>
    <lineage>
        <taxon>Eukaryota</taxon>
        <taxon>Fungi</taxon>
        <taxon>Fungi incertae sedis</taxon>
        <taxon>Mucoromycota</taxon>
        <taxon>Mucoromycotina</taxon>
        <taxon>Mucoromycetes</taxon>
        <taxon>Mucorales</taxon>
        <taxon>Lichtheimiaceae</taxon>
        <taxon>Lichtheimia</taxon>
    </lineage>
</organism>
<dbReference type="InterPro" id="IPR000873">
    <property type="entry name" value="AMP-dep_synth/lig_dom"/>
</dbReference>
<comment type="similarity">
    <text evidence="1">Belongs to the ATP-dependent AMP-binding enzyme family.</text>
</comment>
<reference evidence="7" key="1">
    <citation type="submission" date="2013-08" db="EMBL/GenBank/DDBJ databases">
        <title>Gene expansion shapes genome architecture in the human pathogen Lichtheimia corymbifera: an evolutionary genomics analysis in the ancient terrestrial Mucorales (Mucoromycotina).</title>
        <authorList>
            <person name="Schwartze V.U."/>
            <person name="Winter S."/>
            <person name="Shelest E."/>
            <person name="Marcet-Houben M."/>
            <person name="Horn F."/>
            <person name="Wehner S."/>
            <person name="Hoffmann K."/>
            <person name="Riege K."/>
            <person name="Sammeth M."/>
            <person name="Nowrousian M."/>
            <person name="Valiante V."/>
            <person name="Linde J."/>
            <person name="Jacobsen I.D."/>
            <person name="Marz M."/>
            <person name="Brakhage A.A."/>
            <person name="Gabaldon T."/>
            <person name="Bocker S."/>
            <person name="Voigt K."/>
        </authorList>
    </citation>
    <scope>NUCLEOTIDE SEQUENCE [LARGE SCALE GENOMIC DNA]</scope>
    <source>
        <strain evidence="7">FSU 9682</strain>
    </source>
</reference>
<keyword evidence="2" id="KW-0436">Ligase</keyword>